<accession>A0A0C2D7B3</accession>
<sequence length="57" mass="6345">MPVRGLRAAGLRTELELGRLAGEQPQLCRCDRLEHAARHNFAARIGVAASTPWYLNM</sequence>
<comment type="caution">
    <text evidence="1">The sequence shown here is derived from an EMBL/GenBank/DDBJ whole genome shotgun (WGS) entry which is preliminary data.</text>
</comment>
<proteinExistence type="predicted"/>
<organism evidence="1 2">
    <name type="scientific">Enhygromyxa salina</name>
    <dbReference type="NCBI Taxonomy" id="215803"/>
    <lineage>
        <taxon>Bacteria</taxon>
        <taxon>Pseudomonadati</taxon>
        <taxon>Myxococcota</taxon>
        <taxon>Polyangia</taxon>
        <taxon>Nannocystales</taxon>
        <taxon>Nannocystaceae</taxon>
        <taxon>Enhygromyxa</taxon>
    </lineage>
</organism>
<gene>
    <name evidence="1" type="ORF">DB30_03236</name>
</gene>
<protein>
    <submittedName>
        <fullName evidence="1">Uncharacterized protein</fullName>
    </submittedName>
</protein>
<reference evidence="1 2" key="1">
    <citation type="submission" date="2014-12" db="EMBL/GenBank/DDBJ databases">
        <title>Genome assembly of Enhygromyxa salina DSM 15201.</title>
        <authorList>
            <person name="Sharma G."/>
            <person name="Subramanian S."/>
        </authorList>
    </citation>
    <scope>NUCLEOTIDE SEQUENCE [LARGE SCALE GENOMIC DNA]</scope>
    <source>
        <strain evidence="1 2">DSM 15201</strain>
    </source>
</reference>
<evidence type="ECO:0000313" key="1">
    <source>
        <dbReference type="EMBL" id="KIG17535.1"/>
    </source>
</evidence>
<dbReference type="Proteomes" id="UP000031599">
    <property type="component" value="Unassembled WGS sequence"/>
</dbReference>
<name>A0A0C2D7B3_9BACT</name>
<dbReference type="EMBL" id="JMCC02000023">
    <property type="protein sequence ID" value="KIG17535.1"/>
    <property type="molecule type" value="Genomic_DNA"/>
</dbReference>
<evidence type="ECO:0000313" key="2">
    <source>
        <dbReference type="Proteomes" id="UP000031599"/>
    </source>
</evidence>
<dbReference type="RefSeq" id="WP_240480207.1">
    <property type="nucleotide sequence ID" value="NZ_JMCC02000023.1"/>
</dbReference>
<dbReference type="AlphaFoldDB" id="A0A0C2D7B3"/>